<evidence type="ECO:0000313" key="5">
    <source>
        <dbReference type="Proteomes" id="UP000039865"/>
    </source>
</evidence>
<dbReference type="PANTHER" id="PTHR23308">
    <property type="entry name" value="NUCLEAR INHIBITOR OF PROTEIN PHOSPHATASE-1"/>
    <property type="match status" value="1"/>
</dbReference>
<dbReference type="InterPro" id="IPR050923">
    <property type="entry name" value="Cell_Proc_Reg/RNA_Proc"/>
</dbReference>
<keyword evidence="5" id="KW-1185">Reference proteome</keyword>
<gene>
    <name evidence="4" type="primary">Contig1197.g1295</name>
    <name evidence="4" type="ORF">STYLEM_5929</name>
</gene>
<accession>A0A078A523</accession>
<sequence length="693" mass="81706">MNQSRLSGPQRKEFILQVGNKKIPLLNKLTIIGRNPGATIFIDDVSLAKEHANIQLNDQFDQPVLIDKGSVNGCTVNGKKLSKNSEQKLKNNDTIKFGNHQHLTYAQIDHLTGQPFPQPSDQLRQSKNPFEYNYVPAYAASLEEFETPSPRKSNQNMMNTMQSMNNNHNQHNFNNQKNQNNQNNSQFNPNQQQNQSIEERLRQSEGNIQALIEKERKLLEEKVAQSMLREDDIDRLQTNNMKQVQQLEQQSNSIRNKNEKLQRVLVEKEATILELQTQNAKLTNELKNTIQTKDLNEAKLKALEQYTTDLQIKYDQSQNSNSEKAQALNELIQNDLPARLVEYKRHIQELRMTLDSKEREKEQFLQNFELGSSEYYSKSLLEKQASDLINLQRTIEEYERRQQLCEKKWADLLKENQLNLEQSQTCKEQLEKQRESYNRLLTMTERRVIQANNAVALAYSEQGDEEKRVAAEFLSNQIYQLYEERRQLLSEKDQFIIQNNELQRLNVALRVELEKYKTYIAEDFSGHTGQLICRVEELQDLLIQQKQMTDVSIIVDSHAQIRALNVELAKKTKLIDDLKSKVQHFNSKRNAKDLKQDEDVVEYLVNIVKEREKAIEELQFRITQMVVRFNLHFIFQQQREQDFKEKIERYEFILDEGDSQNPIYQQKRNDCKKPFGIKQVNWEFEYKRTKREI</sequence>
<feature type="coiled-coil region" evidence="1">
    <location>
        <begin position="340"/>
        <end position="447"/>
    </location>
</feature>
<dbReference type="InterPro" id="IPR008984">
    <property type="entry name" value="SMAD_FHA_dom_sf"/>
</dbReference>
<feature type="compositionally biased region" description="Low complexity" evidence="2">
    <location>
        <begin position="153"/>
        <end position="196"/>
    </location>
</feature>
<proteinExistence type="predicted"/>
<name>A0A078A523_STYLE</name>
<dbReference type="CDD" id="cd00060">
    <property type="entry name" value="FHA"/>
    <property type="match status" value="1"/>
</dbReference>
<dbReference type="Proteomes" id="UP000039865">
    <property type="component" value="Unassembled WGS sequence"/>
</dbReference>
<dbReference type="PROSITE" id="PS50006">
    <property type="entry name" value="FHA_DOMAIN"/>
    <property type="match status" value="1"/>
</dbReference>
<dbReference type="AlphaFoldDB" id="A0A078A523"/>
<dbReference type="SUPFAM" id="SSF49879">
    <property type="entry name" value="SMAD/FHA domain"/>
    <property type="match status" value="1"/>
</dbReference>
<dbReference type="InParanoid" id="A0A078A523"/>
<dbReference type="OrthoDB" id="299329at2759"/>
<organism evidence="4 5">
    <name type="scientific">Stylonychia lemnae</name>
    <name type="common">Ciliate</name>
    <dbReference type="NCBI Taxonomy" id="5949"/>
    <lineage>
        <taxon>Eukaryota</taxon>
        <taxon>Sar</taxon>
        <taxon>Alveolata</taxon>
        <taxon>Ciliophora</taxon>
        <taxon>Intramacronucleata</taxon>
        <taxon>Spirotrichea</taxon>
        <taxon>Stichotrichia</taxon>
        <taxon>Sporadotrichida</taxon>
        <taxon>Oxytrichidae</taxon>
        <taxon>Stylonychinae</taxon>
        <taxon>Stylonychia</taxon>
    </lineage>
</organism>
<feature type="domain" description="FHA" evidence="3">
    <location>
        <begin position="30"/>
        <end position="81"/>
    </location>
</feature>
<dbReference type="Pfam" id="PF00498">
    <property type="entry name" value="FHA"/>
    <property type="match status" value="1"/>
</dbReference>
<evidence type="ECO:0000313" key="4">
    <source>
        <dbReference type="EMBL" id="CDW76964.1"/>
    </source>
</evidence>
<evidence type="ECO:0000256" key="2">
    <source>
        <dbReference type="SAM" id="MobiDB-lite"/>
    </source>
</evidence>
<dbReference type="SMART" id="SM00240">
    <property type="entry name" value="FHA"/>
    <property type="match status" value="1"/>
</dbReference>
<evidence type="ECO:0000259" key="3">
    <source>
        <dbReference type="PROSITE" id="PS50006"/>
    </source>
</evidence>
<dbReference type="InterPro" id="IPR000253">
    <property type="entry name" value="FHA_dom"/>
</dbReference>
<keyword evidence="1" id="KW-0175">Coiled coil</keyword>
<evidence type="ECO:0000256" key="1">
    <source>
        <dbReference type="SAM" id="Coils"/>
    </source>
</evidence>
<feature type="region of interest" description="Disordered" evidence="2">
    <location>
        <begin position="145"/>
        <end position="199"/>
    </location>
</feature>
<protein>
    <submittedName>
        <fullName evidence="4">Fha domain containing protein</fullName>
    </submittedName>
</protein>
<reference evidence="4 5" key="1">
    <citation type="submission" date="2014-06" db="EMBL/GenBank/DDBJ databases">
        <authorList>
            <person name="Swart Estienne"/>
        </authorList>
    </citation>
    <scope>NUCLEOTIDE SEQUENCE [LARGE SCALE GENOMIC DNA]</scope>
    <source>
        <strain evidence="4 5">130c</strain>
    </source>
</reference>
<dbReference type="Gene3D" id="2.60.200.20">
    <property type="match status" value="1"/>
</dbReference>
<dbReference type="EMBL" id="CCKQ01005707">
    <property type="protein sequence ID" value="CDW76964.1"/>
    <property type="molecule type" value="Genomic_DNA"/>
</dbReference>